<dbReference type="Gene3D" id="3.20.20.70">
    <property type="entry name" value="Aldolase class I"/>
    <property type="match status" value="1"/>
</dbReference>
<dbReference type="Pfam" id="PF04055">
    <property type="entry name" value="Radical_SAM"/>
    <property type="match status" value="1"/>
</dbReference>
<sequence>MTFAPSMDDLMTGKDTPDPLKYAFEQKRGAHAGGPGRPPLAPEQAQQRLSSLLSAGVTSDKRRALYVHIPFCRVRCTFCSFFQYASSRKLVDQYFGFLLQEIERKGRTQYAQSAPFHAVYIGGGTPTDLSALQLTQLGQALRANFPLTSDCELTLEGRINKFDDAKFNGALEGGFNRFSFGVQSFNTQVRKAAKRLDDRESVMARLTELSQSGLAPIVIDLLFGLPHQSTSIWQQDLEDMLATNVSGVDLYQLIDLKGTPMLEQCEKGSAPPPADTATKSQMYRYGNDFMERHHFQRLSCCHWSQDNRERSLYNSMVKAGAEILPLGAGAGGNLGGFALMQPRDLERYQVSIEQQRWPIMVLLPKSETHLKSQLVGACDKGVISRRLLGGDLYEHARPLFAQWQQRGLAKVSDTAVAFTLAGRFWQVNLCNGLLSYLDTNPLSMEKSA</sequence>
<dbReference type="NCBIfam" id="TIGR04107">
    <property type="entry name" value="rSAM_HutW"/>
    <property type="match status" value="1"/>
</dbReference>
<comment type="cofactor">
    <cofactor evidence="1">
        <name>[4Fe-4S] cluster</name>
        <dbReference type="ChEBI" id="CHEBI:49883"/>
    </cofactor>
</comment>
<dbReference type="PANTHER" id="PTHR13932:SF9">
    <property type="entry name" value="COPROPORPHYRINOGEN III OXIDASE"/>
    <property type="match status" value="1"/>
</dbReference>
<dbReference type="InterPro" id="IPR013785">
    <property type="entry name" value="Aldolase_TIM"/>
</dbReference>
<evidence type="ECO:0000256" key="3">
    <source>
        <dbReference type="ARBA" id="ARBA00022723"/>
    </source>
</evidence>
<proteinExistence type="predicted"/>
<dbReference type="SFLD" id="SFLDF00311">
    <property type="entry name" value="heme_degradation_proteins_(Hut"/>
    <property type="match status" value="1"/>
</dbReference>
<organism evidence="7 8">
    <name type="scientific">Ferrimonas sediminum</name>
    <dbReference type="NCBI Taxonomy" id="718193"/>
    <lineage>
        <taxon>Bacteria</taxon>
        <taxon>Pseudomonadati</taxon>
        <taxon>Pseudomonadota</taxon>
        <taxon>Gammaproteobacteria</taxon>
        <taxon>Alteromonadales</taxon>
        <taxon>Ferrimonadaceae</taxon>
        <taxon>Ferrimonas</taxon>
    </lineage>
</organism>
<keyword evidence="4" id="KW-0408">Iron</keyword>
<evidence type="ECO:0000313" key="8">
    <source>
        <dbReference type="Proteomes" id="UP000199527"/>
    </source>
</evidence>
<evidence type="ECO:0000256" key="4">
    <source>
        <dbReference type="ARBA" id="ARBA00023004"/>
    </source>
</evidence>
<reference evidence="8" key="1">
    <citation type="submission" date="2016-10" db="EMBL/GenBank/DDBJ databases">
        <authorList>
            <person name="Varghese N."/>
            <person name="Submissions S."/>
        </authorList>
    </citation>
    <scope>NUCLEOTIDE SEQUENCE [LARGE SCALE GENOMIC DNA]</scope>
    <source>
        <strain evidence="8">DSM 23317</strain>
    </source>
</reference>
<dbReference type="GO" id="GO:0046872">
    <property type="term" value="F:metal ion binding"/>
    <property type="evidence" value="ECO:0007669"/>
    <property type="project" value="UniProtKB-KW"/>
</dbReference>
<dbReference type="GO" id="GO:0003824">
    <property type="term" value="F:catalytic activity"/>
    <property type="evidence" value="ECO:0007669"/>
    <property type="project" value="InterPro"/>
</dbReference>
<evidence type="ECO:0000256" key="5">
    <source>
        <dbReference type="ARBA" id="ARBA00023014"/>
    </source>
</evidence>
<keyword evidence="2" id="KW-0949">S-adenosyl-L-methionine</keyword>
<feature type="domain" description="Radical SAM core" evidence="6">
    <location>
        <begin position="57"/>
        <end position="296"/>
    </location>
</feature>
<keyword evidence="8" id="KW-1185">Reference proteome</keyword>
<dbReference type="GO" id="GO:0006779">
    <property type="term" value="P:porphyrin-containing compound biosynthetic process"/>
    <property type="evidence" value="ECO:0007669"/>
    <property type="project" value="TreeGrafter"/>
</dbReference>
<dbReference type="SFLD" id="SFLDS00029">
    <property type="entry name" value="Radical_SAM"/>
    <property type="match status" value="1"/>
</dbReference>
<evidence type="ECO:0000256" key="1">
    <source>
        <dbReference type="ARBA" id="ARBA00001966"/>
    </source>
</evidence>
<dbReference type="SFLD" id="SFLDG01065">
    <property type="entry name" value="anaerobic_coproporphyrinogen-I"/>
    <property type="match status" value="1"/>
</dbReference>
<keyword evidence="3" id="KW-0479">Metal-binding</keyword>
<dbReference type="GO" id="GO:0051539">
    <property type="term" value="F:4 iron, 4 sulfur cluster binding"/>
    <property type="evidence" value="ECO:0007669"/>
    <property type="project" value="TreeGrafter"/>
</dbReference>
<dbReference type="InterPro" id="IPR034505">
    <property type="entry name" value="Coproporphyrinogen-III_oxidase"/>
</dbReference>
<dbReference type="GO" id="GO:0005737">
    <property type="term" value="C:cytoplasm"/>
    <property type="evidence" value="ECO:0007669"/>
    <property type="project" value="TreeGrafter"/>
</dbReference>
<gene>
    <name evidence="7" type="ORF">SAMN04488540_103168</name>
</gene>
<evidence type="ECO:0000256" key="2">
    <source>
        <dbReference type="ARBA" id="ARBA00022691"/>
    </source>
</evidence>
<evidence type="ECO:0000313" key="7">
    <source>
        <dbReference type="EMBL" id="SDI81302.1"/>
    </source>
</evidence>
<dbReference type="OrthoDB" id="9808022at2"/>
<dbReference type="InterPro" id="IPR007197">
    <property type="entry name" value="rSAM"/>
</dbReference>
<dbReference type="AlphaFoldDB" id="A0A1G8NME0"/>
<accession>A0A1G8NME0</accession>
<dbReference type="InterPro" id="IPR006638">
    <property type="entry name" value="Elp3/MiaA/NifB-like_rSAM"/>
</dbReference>
<keyword evidence="5" id="KW-0411">Iron-sulfur</keyword>
<dbReference type="InterPro" id="IPR026332">
    <property type="entry name" value="HutW"/>
</dbReference>
<dbReference type="SUPFAM" id="SSF102114">
    <property type="entry name" value="Radical SAM enzymes"/>
    <property type="match status" value="1"/>
</dbReference>
<dbReference type="SMART" id="SM00729">
    <property type="entry name" value="Elp3"/>
    <property type="match status" value="1"/>
</dbReference>
<dbReference type="PROSITE" id="PS51918">
    <property type="entry name" value="RADICAL_SAM"/>
    <property type="match status" value="1"/>
</dbReference>
<dbReference type="EMBL" id="FNEM01000003">
    <property type="protein sequence ID" value="SDI81302.1"/>
    <property type="molecule type" value="Genomic_DNA"/>
</dbReference>
<dbReference type="InterPro" id="IPR058240">
    <property type="entry name" value="rSAM_sf"/>
</dbReference>
<dbReference type="RefSeq" id="WP_090363075.1">
    <property type="nucleotide sequence ID" value="NZ_FNEM01000003.1"/>
</dbReference>
<name>A0A1G8NME0_9GAMM</name>
<protein>
    <submittedName>
        <fullName evidence="7">Coproporphyrinogen III oxidase, anaerobic</fullName>
    </submittedName>
</protein>
<dbReference type="Proteomes" id="UP000199527">
    <property type="component" value="Unassembled WGS sequence"/>
</dbReference>
<dbReference type="PANTHER" id="PTHR13932">
    <property type="entry name" value="COPROPORPHYRINIGEN III OXIDASE"/>
    <property type="match status" value="1"/>
</dbReference>
<evidence type="ECO:0000259" key="6">
    <source>
        <dbReference type="PROSITE" id="PS51918"/>
    </source>
</evidence>